<evidence type="ECO:0000256" key="5">
    <source>
        <dbReference type="ARBA" id="ARBA00031636"/>
    </source>
</evidence>
<sequence>MIVVALGYSLHKSGVSINSGKDIFADYKSVAKISGNSILEQIFERIGMFLFTRMIAELGAVATATSHIVMIAVDVVYYIFMGMGQASSSITGRVLGEGNKKELKEYIKVFKNSGILAGVIATFIFIFLRRPIFTMLSGDPNAVALGDKVMIIAAL</sequence>
<gene>
    <name evidence="7" type="ORF">BBG48_007250</name>
</gene>
<dbReference type="GO" id="GO:0005886">
    <property type="term" value="C:plasma membrane"/>
    <property type="evidence" value="ECO:0007669"/>
    <property type="project" value="TreeGrafter"/>
</dbReference>
<keyword evidence="6" id="KW-0812">Transmembrane</keyword>
<comment type="function">
    <text evidence="1">Multidrug efflux pump.</text>
</comment>
<reference evidence="7 8" key="1">
    <citation type="journal article" date="2016" name="Genome Announc.">
        <title>Draft Genome Sequence of Criibacterium bergeronii gen. nov., sp. nov., Strain CCRI-22567T, Isolated from a Vaginal Sample from a Woman with Bacterial Vaginosis.</title>
        <authorList>
            <person name="Maheux A.F."/>
            <person name="Berube E."/>
            <person name="Boudreau D.K."/>
            <person name="Raymond F."/>
            <person name="Corbeil J."/>
            <person name="Roy P.H."/>
            <person name="Boissinot M."/>
            <person name="Omar R.F."/>
        </authorList>
    </citation>
    <scope>NUCLEOTIDE SEQUENCE [LARGE SCALE GENOMIC DNA]</scope>
    <source>
        <strain evidence="7 8">CCRI-22567</strain>
    </source>
</reference>
<keyword evidence="6" id="KW-0472">Membrane</keyword>
<comment type="caution">
    <text evidence="7">The sequence shown here is derived from an EMBL/GenBank/DDBJ whole genome shotgun (WGS) entry which is preliminary data.</text>
</comment>
<evidence type="ECO:0000256" key="6">
    <source>
        <dbReference type="SAM" id="Phobius"/>
    </source>
</evidence>
<evidence type="ECO:0000313" key="8">
    <source>
        <dbReference type="Proteomes" id="UP000093352"/>
    </source>
</evidence>
<dbReference type="InterPro" id="IPR002528">
    <property type="entry name" value="MATE_fam"/>
</dbReference>
<keyword evidence="4" id="KW-0813">Transport</keyword>
<evidence type="ECO:0000256" key="1">
    <source>
        <dbReference type="ARBA" id="ARBA00003408"/>
    </source>
</evidence>
<accession>A0A371IKK1</accession>
<evidence type="ECO:0000313" key="7">
    <source>
        <dbReference type="EMBL" id="RDY20993.1"/>
    </source>
</evidence>
<dbReference type="InterPro" id="IPR050222">
    <property type="entry name" value="MATE_MdtK"/>
</dbReference>
<dbReference type="PANTHER" id="PTHR43298">
    <property type="entry name" value="MULTIDRUG RESISTANCE PROTEIN NORM-RELATED"/>
    <property type="match status" value="1"/>
</dbReference>
<protein>
    <recommendedName>
        <fullName evidence="3">Probable multidrug resistance protein NorM</fullName>
    </recommendedName>
    <alternativeName>
        <fullName evidence="5">Multidrug-efflux transporter</fullName>
    </alternativeName>
</protein>
<name>A0A371IKK1_9FIRM</name>
<dbReference type="STRING" id="1871336.BBG48_10195"/>
<organism evidence="7 8">
    <name type="scientific">Criibacterium bergeronii</name>
    <dbReference type="NCBI Taxonomy" id="1871336"/>
    <lineage>
        <taxon>Bacteria</taxon>
        <taxon>Bacillati</taxon>
        <taxon>Bacillota</taxon>
        <taxon>Clostridia</taxon>
        <taxon>Peptostreptococcales</taxon>
        <taxon>Filifactoraceae</taxon>
        <taxon>Criibacterium</taxon>
    </lineage>
</organism>
<comment type="similarity">
    <text evidence="2">Belongs to the multi antimicrobial extrusion (MATE) (TC 2.A.66.1) family.</text>
</comment>
<feature type="transmembrane region" description="Helical" evidence="6">
    <location>
        <begin position="109"/>
        <end position="128"/>
    </location>
</feature>
<dbReference type="Proteomes" id="UP000093352">
    <property type="component" value="Unassembled WGS sequence"/>
</dbReference>
<dbReference type="AlphaFoldDB" id="A0A371IKK1"/>
<evidence type="ECO:0000256" key="3">
    <source>
        <dbReference type="ARBA" id="ARBA00020268"/>
    </source>
</evidence>
<dbReference type="Pfam" id="PF01554">
    <property type="entry name" value="MatE"/>
    <property type="match status" value="1"/>
</dbReference>
<evidence type="ECO:0000256" key="4">
    <source>
        <dbReference type="ARBA" id="ARBA00022448"/>
    </source>
</evidence>
<feature type="transmembrane region" description="Helical" evidence="6">
    <location>
        <begin position="55"/>
        <end position="80"/>
    </location>
</feature>
<dbReference type="PANTHER" id="PTHR43298:SF2">
    <property type="entry name" value="FMN_FAD EXPORTER YEEO-RELATED"/>
    <property type="match status" value="1"/>
</dbReference>
<keyword evidence="6" id="KW-1133">Transmembrane helix</keyword>
<proteinExistence type="inferred from homology"/>
<dbReference type="GO" id="GO:0015297">
    <property type="term" value="F:antiporter activity"/>
    <property type="evidence" value="ECO:0007669"/>
    <property type="project" value="InterPro"/>
</dbReference>
<dbReference type="GO" id="GO:0042910">
    <property type="term" value="F:xenobiotic transmembrane transporter activity"/>
    <property type="evidence" value="ECO:0007669"/>
    <property type="project" value="InterPro"/>
</dbReference>
<evidence type="ECO:0000256" key="2">
    <source>
        <dbReference type="ARBA" id="ARBA00010199"/>
    </source>
</evidence>
<dbReference type="RefSeq" id="WP_068913312.1">
    <property type="nucleotide sequence ID" value="NZ_MBEW02000015.1"/>
</dbReference>
<dbReference type="EMBL" id="MBEW02000015">
    <property type="protein sequence ID" value="RDY20993.1"/>
    <property type="molecule type" value="Genomic_DNA"/>
</dbReference>
<keyword evidence="8" id="KW-1185">Reference proteome</keyword>